<dbReference type="EnsemblMetazoa" id="AMEM010234-RA">
    <property type="protein sequence ID" value="AMEM010234-PA"/>
    <property type="gene ID" value="AMEM010234"/>
</dbReference>
<protein>
    <submittedName>
        <fullName evidence="2">Uncharacterized protein</fullName>
    </submittedName>
</protein>
<dbReference type="AlphaFoldDB" id="A0A182V7L4"/>
<dbReference type="VEuPathDB" id="VectorBase:AMEM010234"/>
<dbReference type="VEuPathDB" id="VectorBase:AMEM21_009749"/>
<feature type="signal peptide" evidence="1">
    <location>
        <begin position="1"/>
        <end position="21"/>
    </location>
</feature>
<sequence length="150" mass="14464">MIVKNMAKILLLLSFCGVLLCLTSAAPAYQEDASNGVQSIVPVQEGSPVVIVAERAGDDSDLEGAEAAHFGYGGGGFGHGGGFGGGFGHGGGFGGGFGFKKFGGYGGGFGHRGFGGGFPGHGGFGGGGFGGGGFVVGGGFIKGGGFYGKK</sequence>
<evidence type="ECO:0000313" key="2">
    <source>
        <dbReference type="EnsemblMetazoa" id="AMEM010234-PA"/>
    </source>
</evidence>
<evidence type="ECO:0000256" key="1">
    <source>
        <dbReference type="SAM" id="SignalP"/>
    </source>
</evidence>
<keyword evidence="1" id="KW-0732">Signal</keyword>
<keyword evidence="3" id="KW-1185">Reference proteome</keyword>
<dbReference type="Proteomes" id="UP000075903">
    <property type="component" value="Unassembled WGS sequence"/>
</dbReference>
<accession>A0A182V7L4</accession>
<feature type="chain" id="PRO_5045431392" evidence="1">
    <location>
        <begin position="22"/>
        <end position="150"/>
    </location>
</feature>
<organism evidence="2 3">
    <name type="scientific">Anopheles merus</name>
    <name type="common">Mosquito</name>
    <dbReference type="NCBI Taxonomy" id="30066"/>
    <lineage>
        <taxon>Eukaryota</taxon>
        <taxon>Metazoa</taxon>
        <taxon>Ecdysozoa</taxon>
        <taxon>Arthropoda</taxon>
        <taxon>Hexapoda</taxon>
        <taxon>Insecta</taxon>
        <taxon>Pterygota</taxon>
        <taxon>Neoptera</taxon>
        <taxon>Endopterygota</taxon>
        <taxon>Diptera</taxon>
        <taxon>Nematocera</taxon>
        <taxon>Culicoidea</taxon>
        <taxon>Culicidae</taxon>
        <taxon>Anophelinae</taxon>
        <taxon>Anopheles</taxon>
    </lineage>
</organism>
<name>A0A182V7L4_ANOME</name>
<evidence type="ECO:0000313" key="3">
    <source>
        <dbReference type="Proteomes" id="UP000075903"/>
    </source>
</evidence>
<reference evidence="2" key="1">
    <citation type="submission" date="2020-05" db="UniProtKB">
        <authorList>
            <consortium name="EnsemblMetazoa"/>
        </authorList>
    </citation>
    <scope>IDENTIFICATION</scope>
    <source>
        <strain evidence="2">MAF</strain>
    </source>
</reference>
<proteinExistence type="predicted"/>